<evidence type="ECO:0000256" key="5">
    <source>
        <dbReference type="ARBA" id="ARBA00022840"/>
    </source>
</evidence>
<feature type="transmembrane region" description="Helical" evidence="9">
    <location>
        <begin position="365"/>
        <end position="388"/>
    </location>
</feature>
<keyword evidence="13" id="KW-1185">Reference proteome</keyword>
<gene>
    <name evidence="12" type="ORF">QCA50_007693</name>
</gene>
<dbReference type="PROSITE" id="PS00211">
    <property type="entry name" value="ABC_TRANSPORTER_1"/>
    <property type="match status" value="1"/>
</dbReference>
<proteinExistence type="predicted"/>
<feature type="region of interest" description="Disordered" evidence="8">
    <location>
        <begin position="92"/>
        <end position="122"/>
    </location>
</feature>
<evidence type="ECO:0000256" key="1">
    <source>
        <dbReference type="ARBA" id="ARBA00004141"/>
    </source>
</evidence>
<dbReference type="InterPro" id="IPR044726">
    <property type="entry name" value="ABCC_6TM_D2"/>
</dbReference>
<dbReference type="Pfam" id="PF00664">
    <property type="entry name" value="ABC_membrane"/>
    <property type="match status" value="1"/>
</dbReference>
<reference evidence="12 13" key="1">
    <citation type="submission" date="2022-09" db="EMBL/GenBank/DDBJ databases">
        <authorList>
            <person name="Palmer J.M."/>
        </authorList>
    </citation>
    <scope>NUCLEOTIDE SEQUENCE [LARGE SCALE GENOMIC DNA]</scope>
    <source>
        <strain evidence="12 13">DSM 7382</strain>
    </source>
</reference>
<dbReference type="AlphaFoldDB" id="A0AAW0G996"/>
<feature type="transmembrane region" description="Helical" evidence="9">
    <location>
        <begin position="179"/>
        <end position="202"/>
    </location>
</feature>
<feature type="domain" description="ABC transporter" evidence="10">
    <location>
        <begin position="461"/>
        <end position="696"/>
    </location>
</feature>
<dbReference type="CDD" id="cd18580">
    <property type="entry name" value="ABC_6TM_ABCC_D2"/>
    <property type="match status" value="1"/>
</dbReference>
<evidence type="ECO:0000313" key="12">
    <source>
        <dbReference type="EMBL" id="KAK7689002.1"/>
    </source>
</evidence>
<feature type="transmembrane region" description="Helical" evidence="9">
    <location>
        <begin position="281"/>
        <end position="300"/>
    </location>
</feature>
<evidence type="ECO:0000256" key="7">
    <source>
        <dbReference type="ARBA" id="ARBA00023136"/>
    </source>
</evidence>
<dbReference type="PROSITE" id="PS50893">
    <property type="entry name" value="ABC_TRANSPORTER_2"/>
    <property type="match status" value="1"/>
</dbReference>
<comment type="caution">
    <text evidence="12">The sequence shown here is derived from an EMBL/GenBank/DDBJ whole genome shotgun (WGS) entry which is preliminary data.</text>
</comment>
<protein>
    <recommendedName>
        <fullName evidence="14">ABC transporter</fullName>
    </recommendedName>
</protein>
<dbReference type="InterPro" id="IPR003439">
    <property type="entry name" value="ABC_transporter-like_ATP-bd"/>
</dbReference>
<name>A0AAW0G996_9APHY</name>
<evidence type="ECO:0000256" key="2">
    <source>
        <dbReference type="ARBA" id="ARBA00022448"/>
    </source>
</evidence>
<dbReference type="InterPro" id="IPR027417">
    <property type="entry name" value="P-loop_NTPase"/>
</dbReference>
<dbReference type="Proteomes" id="UP001385951">
    <property type="component" value="Unassembled WGS sequence"/>
</dbReference>
<evidence type="ECO:0000259" key="11">
    <source>
        <dbReference type="PROSITE" id="PS50929"/>
    </source>
</evidence>
<dbReference type="InterPro" id="IPR011527">
    <property type="entry name" value="ABC1_TM_dom"/>
</dbReference>
<dbReference type="Gene3D" id="1.20.1560.10">
    <property type="entry name" value="ABC transporter type 1, transmembrane domain"/>
    <property type="match status" value="1"/>
</dbReference>
<dbReference type="GO" id="GO:0016887">
    <property type="term" value="F:ATP hydrolysis activity"/>
    <property type="evidence" value="ECO:0007669"/>
    <property type="project" value="InterPro"/>
</dbReference>
<dbReference type="PROSITE" id="PS50929">
    <property type="entry name" value="ABC_TM1F"/>
    <property type="match status" value="1"/>
</dbReference>
<dbReference type="SUPFAM" id="SSF90123">
    <property type="entry name" value="ABC transporter transmembrane region"/>
    <property type="match status" value="1"/>
</dbReference>
<dbReference type="Pfam" id="PF00005">
    <property type="entry name" value="ABC_tran"/>
    <property type="match status" value="1"/>
</dbReference>
<keyword evidence="5" id="KW-0067">ATP-binding</keyword>
<dbReference type="SUPFAM" id="SSF52540">
    <property type="entry name" value="P-loop containing nucleoside triphosphate hydrolases"/>
    <property type="match status" value="2"/>
</dbReference>
<dbReference type="InterPro" id="IPR003593">
    <property type="entry name" value="AAA+_ATPase"/>
</dbReference>
<feature type="transmembrane region" description="Helical" evidence="9">
    <location>
        <begin position="222"/>
        <end position="240"/>
    </location>
</feature>
<feature type="transmembrane region" description="Helical" evidence="9">
    <location>
        <begin position="252"/>
        <end position="275"/>
    </location>
</feature>
<evidence type="ECO:0008006" key="14">
    <source>
        <dbReference type="Google" id="ProtNLM"/>
    </source>
</evidence>
<evidence type="ECO:0000256" key="6">
    <source>
        <dbReference type="ARBA" id="ARBA00022989"/>
    </source>
</evidence>
<dbReference type="InterPro" id="IPR017871">
    <property type="entry name" value="ABC_transporter-like_CS"/>
</dbReference>
<feature type="compositionally biased region" description="Basic and acidic residues" evidence="8">
    <location>
        <begin position="92"/>
        <end position="117"/>
    </location>
</feature>
<dbReference type="Gene3D" id="3.40.50.300">
    <property type="entry name" value="P-loop containing nucleotide triphosphate hydrolases"/>
    <property type="match status" value="2"/>
</dbReference>
<evidence type="ECO:0000256" key="9">
    <source>
        <dbReference type="SAM" id="Phobius"/>
    </source>
</evidence>
<keyword evidence="7 9" id="KW-0472">Membrane</keyword>
<dbReference type="InterPro" id="IPR036640">
    <property type="entry name" value="ABC1_TM_sf"/>
</dbReference>
<accession>A0AAW0G996</accession>
<dbReference type="GO" id="GO:0005524">
    <property type="term" value="F:ATP binding"/>
    <property type="evidence" value="ECO:0007669"/>
    <property type="project" value="UniProtKB-KW"/>
</dbReference>
<keyword evidence="2" id="KW-0813">Transport</keyword>
<dbReference type="PANTHER" id="PTHR24223:SF399">
    <property type="entry name" value="ABC TRANSPORTER ATNG"/>
    <property type="match status" value="1"/>
</dbReference>
<feature type="transmembrane region" description="Helical" evidence="9">
    <location>
        <begin position="145"/>
        <end position="167"/>
    </location>
</feature>
<dbReference type="EMBL" id="JASBNA010000009">
    <property type="protein sequence ID" value="KAK7689002.1"/>
    <property type="molecule type" value="Genomic_DNA"/>
</dbReference>
<dbReference type="InterPro" id="IPR050173">
    <property type="entry name" value="ABC_transporter_C-like"/>
</dbReference>
<dbReference type="CDD" id="cd03244">
    <property type="entry name" value="ABCC_MRP_domain2"/>
    <property type="match status" value="1"/>
</dbReference>
<evidence type="ECO:0000313" key="13">
    <source>
        <dbReference type="Proteomes" id="UP001385951"/>
    </source>
</evidence>
<dbReference type="GO" id="GO:0140359">
    <property type="term" value="F:ABC-type transporter activity"/>
    <property type="evidence" value="ECO:0007669"/>
    <property type="project" value="InterPro"/>
</dbReference>
<dbReference type="FunFam" id="3.40.50.300:FF:000838">
    <property type="entry name" value="ABC multidrug transporter (Eurofung)"/>
    <property type="match status" value="1"/>
</dbReference>
<dbReference type="PANTHER" id="PTHR24223">
    <property type="entry name" value="ATP-BINDING CASSETTE SUB-FAMILY C"/>
    <property type="match status" value="1"/>
</dbReference>
<keyword evidence="4" id="KW-0547">Nucleotide-binding</keyword>
<keyword evidence="3 9" id="KW-0812">Transmembrane</keyword>
<evidence type="ECO:0000259" key="10">
    <source>
        <dbReference type="PROSITE" id="PS50893"/>
    </source>
</evidence>
<evidence type="ECO:0000256" key="3">
    <source>
        <dbReference type="ARBA" id="ARBA00022692"/>
    </source>
</evidence>
<evidence type="ECO:0000256" key="4">
    <source>
        <dbReference type="ARBA" id="ARBA00022741"/>
    </source>
</evidence>
<evidence type="ECO:0000256" key="8">
    <source>
        <dbReference type="SAM" id="MobiDB-lite"/>
    </source>
</evidence>
<dbReference type="SMART" id="SM00382">
    <property type="entry name" value="AAA"/>
    <property type="match status" value="1"/>
</dbReference>
<organism evidence="12 13">
    <name type="scientific">Cerrena zonata</name>
    <dbReference type="NCBI Taxonomy" id="2478898"/>
    <lineage>
        <taxon>Eukaryota</taxon>
        <taxon>Fungi</taxon>
        <taxon>Dikarya</taxon>
        <taxon>Basidiomycota</taxon>
        <taxon>Agaricomycotina</taxon>
        <taxon>Agaricomycetes</taxon>
        <taxon>Polyporales</taxon>
        <taxon>Cerrenaceae</taxon>
        <taxon>Cerrena</taxon>
    </lineage>
</organism>
<dbReference type="GO" id="GO:0016020">
    <property type="term" value="C:membrane"/>
    <property type="evidence" value="ECO:0007669"/>
    <property type="project" value="UniProtKB-SubCell"/>
</dbReference>
<comment type="subcellular location">
    <subcellularLocation>
        <location evidence="1">Membrane</location>
        <topology evidence="1">Multi-pass membrane protein</topology>
    </subcellularLocation>
</comment>
<sequence>MQALARAVYANAPWTLLDDPLSALDAHTEAHVFSSLFGSNGLLQGRAVILVTHNVNHLNSAGSVLVMEKGQLQYNGTLQEITSTGYDFKGIEPVHSNEGDPKEIDQTFEDKSEKEESSPDEAAISKKSLGFTPYIFYGQMATWKFALAGVLLVALTGLMKLGLQVYLKEWSTTNGRHTGAWIGGFAGFNAAWVVANGLAIWQFTCVMACIASISAHNVEVKALFATVPSYFMATSAGTIINRLSQDIFLMDYEFTLALANWTLQITTLVGMLVFIFVATPWLTLSIIPLGALYVATLLFYTATSKQLQHLQIASKSPLYTLFSSTMTGLETIRAYGAEAHFWSQNDHYLDRSQRPFYLRFAGMRFLRTILCLISFIVAVGLAVLAVGLRHSTDPSLLGLGLSNLTNLALQLSLLLMTFANLENGSVAVSRIHEIASLPAEENSVAKGTSPKMGQWPSAGEIKFEDVRLTYKQDLAPALDGISFHIKAGQKIGICGQSGSGKSSLILSLFHGLQAPLISGKITIDGLEAKDTSLGPWRRAMSLVVQDAFLWHASLRDNLDPERKLEDTVLWSALEHVGMKDAVTELQDKLDTVIDDGGSLSKGQKQLLCLARVLLHKRKIVVLDEASSSLDTKTDEKMHEVINTELAGCTVLAVAHRIATIIDYDWILVMHEGKIVESGTPEELLSLETSKFFSLAASQGISKPTGV</sequence>
<feature type="domain" description="ABC transmembrane type-1" evidence="11">
    <location>
        <begin position="228"/>
        <end position="423"/>
    </location>
</feature>
<keyword evidence="6 9" id="KW-1133">Transmembrane helix</keyword>